<dbReference type="GO" id="GO:0016787">
    <property type="term" value="F:hydrolase activity"/>
    <property type="evidence" value="ECO:0007669"/>
    <property type="project" value="InterPro"/>
</dbReference>
<dbReference type="InterPro" id="IPR051158">
    <property type="entry name" value="Metallophosphoesterase_sf"/>
</dbReference>
<comment type="caution">
    <text evidence="2">The sequence shown here is derived from an EMBL/GenBank/DDBJ whole genome shotgun (WGS) entry which is preliminary data.</text>
</comment>
<sequence>MIFAIGDLHFDYTQEKPMNIFGDNWENHEEKIIENWKEVVREDDLVLLPGDISWALKLDTAAYDLKRIDELPGIKIISKGNHDYWWSSLNKMNNLGYKTINFIHNNSFEYKGYSICGTRGWAARDSFEFSENDEKIYLREVQRLKNSLDSCVNKEIIAMIHYPPFNQDLGVNEFSQTLSDYKVEKCVYGHLHGKGHKFSYEGDLEGVDYHFVASDFLDFKLKIIEED</sequence>
<reference evidence="2 3" key="1">
    <citation type="submission" date="2016-01" db="EMBL/GenBank/DDBJ databases">
        <authorList>
            <person name="Oliw E.H."/>
        </authorList>
    </citation>
    <scope>NUCLEOTIDE SEQUENCE [LARGE SCALE GENOMIC DNA]</scope>
    <source>
        <strain evidence="2 3">CMW7756A</strain>
    </source>
</reference>
<dbReference type="SUPFAM" id="SSF56300">
    <property type="entry name" value="Metallo-dependent phosphatases"/>
    <property type="match status" value="1"/>
</dbReference>
<evidence type="ECO:0000313" key="2">
    <source>
        <dbReference type="EMBL" id="KXA29578.1"/>
    </source>
</evidence>
<dbReference type="InterPro" id="IPR014578">
    <property type="entry name" value="Pesterase_CT488"/>
</dbReference>
<dbReference type="PANTHER" id="PTHR31302:SF22">
    <property type="entry name" value="PHOSPHOESTERASE"/>
    <property type="match status" value="1"/>
</dbReference>
<evidence type="ECO:0000259" key="1">
    <source>
        <dbReference type="Pfam" id="PF00149"/>
    </source>
</evidence>
<dbReference type="InterPro" id="IPR004843">
    <property type="entry name" value="Calcineurin-like_PHP"/>
</dbReference>
<accession>A0A133PLY4</accession>
<gene>
    <name evidence="2" type="ORF">HMPREF3229_01202</name>
</gene>
<dbReference type="EMBL" id="LRQE01000034">
    <property type="protein sequence ID" value="KXA29578.1"/>
    <property type="molecule type" value="Genomic_DNA"/>
</dbReference>
<dbReference type="Proteomes" id="UP000070174">
    <property type="component" value="Unassembled WGS sequence"/>
</dbReference>
<name>A0A133PLY4_9FIRM</name>
<proteinExistence type="predicted"/>
<dbReference type="InterPro" id="IPR029052">
    <property type="entry name" value="Metallo-depent_PP-like"/>
</dbReference>
<feature type="domain" description="Calcineurin-like phosphoesterase" evidence="1">
    <location>
        <begin position="2"/>
        <end position="193"/>
    </location>
</feature>
<dbReference type="PANTHER" id="PTHR31302">
    <property type="entry name" value="TRANSMEMBRANE PROTEIN WITH METALLOPHOSPHOESTERASE DOMAIN-RELATED"/>
    <property type="match status" value="1"/>
</dbReference>
<dbReference type="PIRSF" id="PIRSF033094">
    <property type="entry name" value="Pesterase_CT488"/>
    <property type="match status" value="1"/>
</dbReference>
<dbReference type="RefSeq" id="WP_060800280.1">
    <property type="nucleotide sequence ID" value="NZ_KQ957101.1"/>
</dbReference>
<dbReference type="Pfam" id="PF00149">
    <property type="entry name" value="Metallophos"/>
    <property type="match status" value="1"/>
</dbReference>
<organism evidence="2">
    <name type="scientific">Peptoniphilus harei</name>
    <dbReference type="NCBI Taxonomy" id="54005"/>
    <lineage>
        <taxon>Bacteria</taxon>
        <taxon>Bacillati</taxon>
        <taxon>Bacillota</taxon>
        <taxon>Tissierellia</taxon>
        <taxon>Tissierellales</taxon>
        <taxon>Peptoniphilaceae</taxon>
        <taxon>Peptoniphilus</taxon>
    </lineage>
</organism>
<protein>
    <submittedName>
        <fullName evidence="2">Ser/Thr phosphatase family protein</fullName>
    </submittedName>
</protein>
<dbReference type="AlphaFoldDB" id="A0A133PLY4"/>
<evidence type="ECO:0000313" key="3">
    <source>
        <dbReference type="Proteomes" id="UP000070174"/>
    </source>
</evidence>
<dbReference type="PATRIC" id="fig|54005.3.peg.1186"/>
<dbReference type="Gene3D" id="3.60.21.10">
    <property type="match status" value="1"/>
</dbReference>